<dbReference type="RefSeq" id="WP_138197192.1">
    <property type="nucleotide sequence ID" value="NZ_VCIW01000021.1"/>
</dbReference>
<comment type="similarity">
    <text evidence="1">Belongs to the bactofilin family.</text>
</comment>
<reference evidence="3 4" key="1">
    <citation type="submission" date="2019-05" db="EMBL/GenBank/DDBJ databases">
        <authorList>
            <person name="Narsing Rao M.P."/>
            <person name="Li W.J."/>
        </authorList>
    </citation>
    <scope>NUCLEOTIDE SEQUENCE [LARGE SCALE GENOMIC DNA]</scope>
    <source>
        <strain evidence="3 4">SYSU_K30003</strain>
    </source>
</reference>
<proteinExistence type="inferred from homology"/>
<feature type="region of interest" description="Disordered" evidence="2">
    <location>
        <begin position="118"/>
        <end position="146"/>
    </location>
</feature>
<dbReference type="Proteomes" id="UP000309676">
    <property type="component" value="Unassembled WGS sequence"/>
</dbReference>
<evidence type="ECO:0000313" key="3">
    <source>
        <dbReference type="EMBL" id="TLS49474.1"/>
    </source>
</evidence>
<dbReference type="PANTHER" id="PTHR35024">
    <property type="entry name" value="HYPOTHETICAL CYTOSOLIC PROTEIN"/>
    <property type="match status" value="1"/>
</dbReference>
<evidence type="ECO:0000256" key="1">
    <source>
        <dbReference type="ARBA" id="ARBA00044755"/>
    </source>
</evidence>
<dbReference type="OrthoDB" id="9789407at2"/>
<comment type="caution">
    <text evidence="3">The sequence shown here is derived from an EMBL/GenBank/DDBJ whole genome shotgun (WGS) entry which is preliminary data.</text>
</comment>
<protein>
    <submittedName>
        <fullName evidence="3">Polymer-forming cytoskeletal protein</fullName>
    </submittedName>
</protein>
<evidence type="ECO:0000313" key="4">
    <source>
        <dbReference type="Proteomes" id="UP000309676"/>
    </source>
</evidence>
<keyword evidence="4" id="KW-1185">Reference proteome</keyword>
<name>A0A5R9G8T2_9BACL</name>
<dbReference type="PANTHER" id="PTHR35024:SF4">
    <property type="entry name" value="POLYMER-FORMING CYTOSKELETAL PROTEIN"/>
    <property type="match status" value="1"/>
</dbReference>
<accession>A0A5R9G8T2</accession>
<dbReference type="EMBL" id="VCIW01000021">
    <property type="protein sequence ID" value="TLS49474.1"/>
    <property type="molecule type" value="Genomic_DNA"/>
</dbReference>
<dbReference type="Pfam" id="PF04519">
    <property type="entry name" value="Bactofilin"/>
    <property type="match status" value="1"/>
</dbReference>
<organism evidence="3 4">
    <name type="scientific">Paenibacillus antri</name>
    <dbReference type="NCBI Taxonomy" id="2582848"/>
    <lineage>
        <taxon>Bacteria</taxon>
        <taxon>Bacillati</taxon>
        <taxon>Bacillota</taxon>
        <taxon>Bacilli</taxon>
        <taxon>Bacillales</taxon>
        <taxon>Paenibacillaceae</taxon>
        <taxon>Paenibacillus</taxon>
    </lineage>
</organism>
<dbReference type="AlphaFoldDB" id="A0A5R9G8T2"/>
<feature type="compositionally biased region" description="Basic and acidic residues" evidence="2">
    <location>
        <begin position="119"/>
        <end position="140"/>
    </location>
</feature>
<evidence type="ECO:0000256" key="2">
    <source>
        <dbReference type="SAM" id="MobiDB-lite"/>
    </source>
</evidence>
<dbReference type="InterPro" id="IPR007607">
    <property type="entry name" value="BacA/B"/>
</dbReference>
<sequence>MFGKRKSSSGNVSVTDTFIGEGTIVEGKIVTTASLRIEGSVVGDIECSGDVTIGEKGIVRSIIAARSVFNAGTIEGSVIAKGKMTITSKGRVLGNINAGSLHVSEGAVFKGECAMDLPRGGELRPTKEKEKHHGKDKGQDAKQASA</sequence>
<gene>
    <name evidence="3" type="ORF">FE782_25510</name>
</gene>